<comment type="caution">
    <text evidence="2">The sequence shown here is derived from an EMBL/GenBank/DDBJ whole genome shotgun (WGS) entry which is preliminary data.</text>
</comment>
<organism evidence="2 3">
    <name type="scientific">Longivirga aurantiaca</name>
    <dbReference type="NCBI Taxonomy" id="1837743"/>
    <lineage>
        <taxon>Bacteria</taxon>
        <taxon>Bacillati</taxon>
        <taxon>Actinomycetota</taxon>
        <taxon>Actinomycetes</taxon>
        <taxon>Sporichthyales</taxon>
        <taxon>Sporichthyaceae</taxon>
        <taxon>Longivirga</taxon>
    </lineage>
</organism>
<reference evidence="3" key="1">
    <citation type="journal article" date="2019" name="Int. J. Syst. Evol. Microbiol.">
        <title>The Global Catalogue of Microorganisms (GCM) 10K type strain sequencing project: providing services to taxonomists for standard genome sequencing and annotation.</title>
        <authorList>
            <consortium name="The Broad Institute Genomics Platform"/>
            <consortium name="The Broad Institute Genome Sequencing Center for Infectious Disease"/>
            <person name="Wu L."/>
            <person name="Ma J."/>
        </authorList>
    </citation>
    <scope>NUCLEOTIDE SEQUENCE [LARGE SCALE GENOMIC DNA]</scope>
    <source>
        <strain evidence="3">CGMCC 4.7317</strain>
    </source>
</reference>
<dbReference type="Proteomes" id="UP001596138">
    <property type="component" value="Unassembled WGS sequence"/>
</dbReference>
<evidence type="ECO:0000313" key="2">
    <source>
        <dbReference type="EMBL" id="MFC6238986.1"/>
    </source>
</evidence>
<protein>
    <submittedName>
        <fullName evidence="2">Uncharacterized protein</fullName>
    </submittedName>
</protein>
<keyword evidence="3" id="KW-1185">Reference proteome</keyword>
<feature type="transmembrane region" description="Helical" evidence="1">
    <location>
        <begin position="27"/>
        <end position="46"/>
    </location>
</feature>
<gene>
    <name evidence="2" type="ORF">ACFQGU_13950</name>
</gene>
<evidence type="ECO:0000313" key="3">
    <source>
        <dbReference type="Proteomes" id="UP001596138"/>
    </source>
</evidence>
<accession>A0ABW1T2M5</accession>
<dbReference type="EMBL" id="JBHSTI010000008">
    <property type="protein sequence ID" value="MFC6238986.1"/>
    <property type="molecule type" value="Genomic_DNA"/>
</dbReference>
<keyword evidence="1" id="KW-1133">Transmembrane helix</keyword>
<keyword evidence="1" id="KW-0812">Transmembrane</keyword>
<sequence>MAADRDATRAEELLAEADISATDSTRVVLVAVPLAILVLGVVRVLLIRPLLRRRSGAEGCRGRWGRWDG</sequence>
<name>A0ABW1T2M5_9ACTN</name>
<evidence type="ECO:0000256" key="1">
    <source>
        <dbReference type="SAM" id="Phobius"/>
    </source>
</evidence>
<dbReference type="RefSeq" id="WP_386767665.1">
    <property type="nucleotide sequence ID" value="NZ_JBHSTI010000008.1"/>
</dbReference>
<proteinExistence type="predicted"/>
<keyword evidence="1" id="KW-0472">Membrane</keyword>